<dbReference type="Proteomes" id="UP001164539">
    <property type="component" value="Chromosome 2"/>
</dbReference>
<gene>
    <name evidence="1" type="ORF">OWV82_003362</name>
</gene>
<dbReference type="EMBL" id="CM051395">
    <property type="protein sequence ID" value="KAJ4724361.1"/>
    <property type="molecule type" value="Genomic_DNA"/>
</dbReference>
<evidence type="ECO:0000313" key="2">
    <source>
        <dbReference type="Proteomes" id="UP001164539"/>
    </source>
</evidence>
<organism evidence="1 2">
    <name type="scientific">Melia azedarach</name>
    <name type="common">Chinaberry tree</name>
    <dbReference type="NCBI Taxonomy" id="155640"/>
    <lineage>
        <taxon>Eukaryota</taxon>
        <taxon>Viridiplantae</taxon>
        <taxon>Streptophyta</taxon>
        <taxon>Embryophyta</taxon>
        <taxon>Tracheophyta</taxon>
        <taxon>Spermatophyta</taxon>
        <taxon>Magnoliopsida</taxon>
        <taxon>eudicotyledons</taxon>
        <taxon>Gunneridae</taxon>
        <taxon>Pentapetalae</taxon>
        <taxon>rosids</taxon>
        <taxon>malvids</taxon>
        <taxon>Sapindales</taxon>
        <taxon>Meliaceae</taxon>
        <taxon>Melia</taxon>
    </lineage>
</organism>
<sequence length="1841" mass="206534">MEFLGRTVKKKFKGFGVFTGTVQSYDESSKFFEIVYEDGDSEELNFSEVALLLGNDHGGKVGEVEVEPVHVKPRVGRKPKKRRRLERRRGESGKVEETLERDRIWDGNVDLNAGLVDLNVEFVEDLRERDGVNGNFNLNRDSNVEFKETLGKDLRENGGSVNGSLIVDVEIKEEIDLNAGFNFKLNDGLNLNLNDDNDDLEANLNLQKRERECIDLNLDANEELEENLEFVGRQKKECSFDLNLGVDDENKDDRDDNHIGQAKEFTSLPMVGESVVIHGAPKEVYVTQDVCLGLVGGMQKAGSVPVEDFAPHDDSKEVQVKDDFATPDRTLNDGCQGDMGSSYKQLNGRRKRRKVRDKLNSATETVLRRSTRRGSARNNVLSPNASCAANDLPSSTLADVSMEELPVTSNTERVEEPVVIPPKLQLPHSSGNLDLDGIPVLDVFSIYACLRSFSTLLFLSPFELEDFVAALKSKSASLLFDCIHVSILRVLKKHLEHLSKEGSESASNCLRSLNWGLLDLITWPIFMAEYFLMHNSGLNPGFELAQLKLFSSEYYKQPVSVKIEILRRLCDDMIEVEAIRTELNRRSSGAEPDVDFDRNINNEVGKKRKVVMDMPAGSCLTEEVDDANDWNSDECCLCKMDGNLLCCDGCPAAYHSKCVGVANDLLPEGDWFCPECALDRHKPWMKPRKSLRGAELLGVDPHERLYFSSCGYLLVSESCDTEFIFNYYHRNDLNLVIDVLKSSDMFYGGIISAICKQWDITADLNGIRSSLALNTVYSSMHVKAEVHAVSMHLTSLVSAETHAVMSETDNEQKPGDTFVAGHSSHLDSAVSRSENLLDSVTGMEMPNISSEGSAETAQMNSGIENFQKEGPNHSNRAPEFSNQFEILGNLPPPLGDSSMTSNSSDIKRTFASSGCNSSALNSRKGDTTQVQCESAYMNHYSFAQTASSIAEDLMPKSPNEIGEESIKSDEEIILAQMKAILKKWDRFYWPNTLKLNIDTQKEKCGWCFSCKAPTDDMDCLFNMNNGCSWGNLKSEVAGLLTKRNKKGHLVDVKCHILSIEDRLHGLLLGPWLNPHYTKLWHKSALKATDVASVKHLLLMLEANLHHLAFSAEWLKHVDSFLTMGSASHIVIASSRASSRGGVGRKKSRGSDFDTNPSKNAAGGLGLCWWRGGRVSCQLFSWKQLPRSLVSKAARQAGSMKIPGILYPESSDFAKRSRNVSWRAAVESSTSVEQLAIQVREFYSNIRWDDIENTHPLCTMDKESRKSIRLFKKAIIRRKCLKEEAVKYLVDFGKRRNVPDIVTRYGSMVEESSSERKKYWLDESFVPLHLLKSFEERRIARKSTVLISGKLSEASRVIKKSLREKGFSYLFSKAARSEYYQCGHCSKDVLIREAVCCQNCKGYFHKRHIKKSAGPVTAECTYTCFRCQDGRFTKTDTKAAKSDAKKGKINTRSTKVKSQKCKKVTPGRRPVQRNSKKSVVGGRVLRSRNDKKVAAIPLRRSTRKTKFVSVQNKKRVGRKKGKKKSKRKTPQKPKRITSWRKKRTQAYYSYWLNGLLLSRKPDDERVMQFRRKKFLAASGHLTDTLDQPKCYLCHEADYSFTSNYIACEICGEWYHGDAFGLNAENINKLIGFRCHVCRKRTPPMCSFMGSDGAQLVEEQTNYKMECSGELCKPSITFGDGELKSNQQSNSGEDCQGSFPVDEPFNKEEELCRSMSESRLEGENECALVREQNTDSIHISDEDLKPNIVTMSNKDVNLEDNTFGEVHDVTVSLHDQVKSPGKFDVGSMDIDTSLLKHDKEKDGLVKTMAVLNSPMDGTLMDSIGLHSQTYVTSGELLDGGKTV</sequence>
<proteinExistence type="predicted"/>
<accession>A0ACC1YLL8</accession>
<comment type="caution">
    <text evidence="1">The sequence shown here is derived from an EMBL/GenBank/DDBJ whole genome shotgun (WGS) entry which is preliminary data.</text>
</comment>
<keyword evidence="2" id="KW-1185">Reference proteome</keyword>
<name>A0ACC1YLL8_MELAZ</name>
<reference evidence="1 2" key="1">
    <citation type="journal article" date="2023" name="Science">
        <title>Complex scaffold remodeling in plant triterpene biosynthesis.</title>
        <authorList>
            <person name="De La Pena R."/>
            <person name="Hodgson H."/>
            <person name="Liu J.C."/>
            <person name="Stephenson M.J."/>
            <person name="Martin A.C."/>
            <person name="Owen C."/>
            <person name="Harkess A."/>
            <person name="Leebens-Mack J."/>
            <person name="Jimenez L.E."/>
            <person name="Osbourn A."/>
            <person name="Sattely E.S."/>
        </authorList>
    </citation>
    <scope>NUCLEOTIDE SEQUENCE [LARGE SCALE GENOMIC DNA]</scope>
    <source>
        <strain evidence="2">cv. JPN11</strain>
        <tissue evidence="1">Leaf</tissue>
    </source>
</reference>
<protein>
    <submittedName>
        <fullName evidence="1">DDT domain-containing protein PTM</fullName>
    </submittedName>
</protein>
<evidence type="ECO:0000313" key="1">
    <source>
        <dbReference type="EMBL" id="KAJ4724361.1"/>
    </source>
</evidence>